<dbReference type="PROSITE" id="PS51892">
    <property type="entry name" value="SUBTILASE"/>
    <property type="match status" value="1"/>
</dbReference>
<feature type="active site" description="Charge relay system" evidence="7 8">
    <location>
        <position position="218"/>
    </location>
</feature>
<dbReference type="InterPro" id="IPR023828">
    <property type="entry name" value="Peptidase_S8_Ser-AS"/>
</dbReference>
<feature type="region of interest" description="Disordered" evidence="9">
    <location>
        <begin position="495"/>
        <end position="520"/>
    </location>
</feature>
<dbReference type="PRINTS" id="PR00723">
    <property type="entry name" value="SUBTILISIN"/>
</dbReference>
<evidence type="ECO:0000313" key="12">
    <source>
        <dbReference type="Proteomes" id="UP000285060"/>
    </source>
</evidence>
<keyword evidence="12" id="KW-1185">Reference proteome</keyword>
<dbReference type="Gene3D" id="3.40.50.200">
    <property type="entry name" value="Peptidase S8/S53 domain"/>
    <property type="match status" value="1"/>
</dbReference>
<evidence type="ECO:0000256" key="6">
    <source>
        <dbReference type="ARBA" id="ARBA00023619"/>
    </source>
</evidence>
<proteinExistence type="inferred from homology"/>
<dbReference type="PANTHER" id="PTHR43399:SF4">
    <property type="entry name" value="CELL WALL-ASSOCIATED PROTEASE"/>
    <property type="match status" value="1"/>
</dbReference>
<evidence type="ECO:0000313" key="11">
    <source>
        <dbReference type="EMBL" id="RHY25416.1"/>
    </source>
</evidence>
<gene>
    <name evidence="11" type="ORF">DYB32_008325</name>
</gene>
<evidence type="ECO:0000256" key="3">
    <source>
        <dbReference type="ARBA" id="ARBA00022801"/>
    </source>
</evidence>
<dbReference type="InterPro" id="IPR015500">
    <property type="entry name" value="Peptidase_S8_subtilisin-rel"/>
</dbReference>
<accession>A0A418ALG8</accession>
<evidence type="ECO:0000256" key="1">
    <source>
        <dbReference type="ARBA" id="ARBA00011073"/>
    </source>
</evidence>
<dbReference type="VEuPathDB" id="FungiDB:H310_09481"/>
<keyword evidence="2 8" id="KW-0645">Protease</keyword>
<dbReference type="PANTHER" id="PTHR43399">
    <property type="entry name" value="SUBTILISIN-RELATED"/>
    <property type="match status" value="1"/>
</dbReference>
<dbReference type="SUPFAM" id="SSF52743">
    <property type="entry name" value="Subtilisin-like"/>
    <property type="match status" value="1"/>
</dbReference>
<feature type="domain" description="Peptidase S8/S53" evidence="10">
    <location>
        <begin position="169"/>
        <end position="479"/>
    </location>
</feature>
<reference evidence="11 12" key="1">
    <citation type="submission" date="2018-08" db="EMBL/GenBank/DDBJ databases">
        <title>Aphanomyces genome sequencing and annotation.</title>
        <authorList>
            <person name="Minardi D."/>
            <person name="Oidtmann B."/>
            <person name="Van Der Giezen M."/>
            <person name="Studholme D.J."/>
        </authorList>
    </citation>
    <scope>NUCLEOTIDE SEQUENCE [LARGE SCALE GENOMIC DNA]</scope>
    <source>
        <strain evidence="11 12">NJM0002</strain>
    </source>
</reference>
<feature type="active site" description="Charge relay system" evidence="7 8">
    <location>
        <position position="403"/>
    </location>
</feature>
<dbReference type="InterPro" id="IPR000209">
    <property type="entry name" value="Peptidase_S8/S53_dom"/>
</dbReference>
<feature type="active site" description="Charge relay system" evidence="7 8">
    <location>
        <position position="178"/>
    </location>
</feature>
<comment type="similarity">
    <text evidence="1 8">Belongs to the peptidase S8 family.</text>
</comment>
<dbReference type="GO" id="GO:0006508">
    <property type="term" value="P:proteolysis"/>
    <property type="evidence" value="ECO:0007669"/>
    <property type="project" value="UniProtKB-KW"/>
</dbReference>
<keyword evidence="4 8" id="KW-0720">Serine protease</keyword>
<dbReference type="AlphaFoldDB" id="A0A418ALG8"/>
<dbReference type="InterPro" id="IPR051048">
    <property type="entry name" value="Peptidase_S8/S53_subtilisin"/>
</dbReference>
<evidence type="ECO:0000256" key="5">
    <source>
        <dbReference type="ARBA" id="ARBA00023529"/>
    </source>
</evidence>
<name>A0A418ALG8_9STRA</name>
<dbReference type="EC" id="3.4.21.62" evidence="6"/>
<evidence type="ECO:0000256" key="4">
    <source>
        <dbReference type="ARBA" id="ARBA00022825"/>
    </source>
</evidence>
<evidence type="ECO:0000259" key="10">
    <source>
        <dbReference type="Pfam" id="PF00082"/>
    </source>
</evidence>
<dbReference type="Proteomes" id="UP000285060">
    <property type="component" value="Unassembled WGS sequence"/>
</dbReference>
<sequence>SLSGVHRALQAAAPADVVVEYVQSDVVKFMIAVTLESVLDQGGSLHARRTDMYSALAADMTKTADDLVSQFPVVQCTHVWIKKAAFCTSLTKDQVHGIAAMASVKKIDMPFTVRLHSTLDGGVAVPQYKNAQAKNVEAVGMNVSHDCTTVQWGVDTVGAPNLWRHGITGRGVVVGSIDTGANAEHDAIKHNFRRRKGWFNPYAKGGSDNELPVDSHVHGTHTIGTMVGANGIGVAPDAEWIACMGMNSTTGSQLALVQCAQFMMCPTRRDGTHPECKLGADVVNNSWGDDSNEYNGWFEDIVAIWQFVGITPVFSAGNSGPKCATMGNPSRYPNVVAVGSYENDPTQLVFFSSKGPAFKAAAMTNSLPSAGWRGKTDVVAPGFFTVSAHAKDPEGYIALAGTSMASPHVAGVIALLKGKLNDLTYEEIFGLLTTTADRDMLQPEPQEWKLKNGTVIGHGAVNCGDAPDNAWPNHRYGFGRVNAANMVDSDGNLKLNDGGRSPTPAPTVTHEPAPTTTPSKTRVCTAPELNVDIPGQDIYGVEAADSADCCGLCLELEACVGYSHREGVCFLKGTIGERMAKDGAISAQAVE</sequence>
<evidence type="ECO:0000256" key="9">
    <source>
        <dbReference type="SAM" id="MobiDB-lite"/>
    </source>
</evidence>
<dbReference type="InterPro" id="IPR036852">
    <property type="entry name" value="Peptidase_S8/S53_dom_sf"/>
</dbReference>
<protein>
    <recommendedName>
        <fullName evidence="6">subtilisin</fullName>
        <ecNumber evidence="6">3.4.21.62</ecNumber>
    </recommendedName>
</protein>
<dbReference type="PROSITE" id="PS00138">
    <property type="entry name" value="SUBTILASE_SER"/>
    <property type="match status" value="1"/>
</dbReference>
<dbReference type="Pfam" id="PF00082">
    <property type="entry name" value="Peptidase_S8"/>
    <property type="match status" value="1"/>
</dbReference>
<comment type="caution">
    <text evidence="11">The sequence shown here is derived from an EMBL/GenBank/DDBJ whole genome shotgun (WGS) entry which is preliminary data.</text>
</comment>
<evidence type="ECO:0000256" key="8">
    <source>
        <dbReference type="PROSITE-ProRule" id="PRU01240"/>
    </source>
</evidence>
<dbReference type="GO" id="GO:0004252">
    <property type="term" value="F:serine-type endopeptidase activity"/>
    <property type="evidence" value="ECO:0007669"/>
    <property type="project" value="UniProtKB-UniRule"/>
</dbReference>
<keyword evidence="3 8" id="KW-0378">Hydrolase</keyword>
<evidence type="ECO:0000256" key="2">
    <source>
        <dbReference type="ARBA" id="ARBA00022670"/>
    </source>
</evidence>
<comment type="catalytic activity">
    <reaction evidence="5">
        <text>Hydrolysis of proteins with broad specificity for peptide bonds, and a preference for a large uncharged residue in P1. Hydrolyzes peptide amides.</text>
        <dbReference type="EC" id="3.4.21.62"/>
    </reaction>
</comment>
<dbReference type="EMBL" id="QUSY01001299">
    <property type="protein sequence ID" value="RHY25416.1"/>
    <property type="molecule type" value="Genomic_DNA"/>
</dbReference>
<dbReference type="Gene3D" id="3.50.4.10">
    <property type="entry name" value="Hepatocyte Growth Factor"/>
    <property type="match status" value="1"/>
</dbReference>
<feature type="non-terminal residue" evidence="11">
    <location>
        <position position="1"/>
    </location>
</feature>
<evidence type="ECO:0000256" key="7">
    <source>
        <dbReference type="PIRSR" id="PIRSR615500-1"/>
    </source>
</evidence>
<organism evidence="11 12">
    <name type="scientific">Aphanomyces invadans</name>
    <dbReference type="NCBI Taxonomy" id="157072"/>
    <lineage>
        <taxon>Eukaryota</taxon>
        <taxon>Sar</taxon>
        <taxon>Stramenopiles</taxon>
        <taxon>Oomycota</taxon>
        <taxon>Saprolegniomycetes</taxon>
        <taxon>Saprolegniales</taxon>
        <taxon>Verrucalvaceae</taxon>
        <taxon>Aphanomyces</taxon>
    </lineage>
</organism>